<dbReference type="PANTHER" id="PTHR34107">
    <property type="entry name" value="SLL0198 PROTEIN-RELATED"/>
    <property type="match status" value="1"/>
</dbReference>
<dbReference type="PANTHER" id="PTHR34107:SF5">
    <property type="entry name" value="SLL1355 PROTEIN"/>
    <property type="match status" value="1"/>
</dbReference>
<dbReference type="EMBL" id="CAIJ01000274">
    <property type="protein sequence ID" value="CCI02537.1"/>
    <property type="molecule type" value="Genomic_DNA"/>
</dbReference>
<evidence type="ECO:0000313" key="3">
    <source>
        <dbReference type="Proteomes" id="UP000003480"/>
    </source>
</evidence>
<evidence type="ECO:0000259" key="1">
    <source>
        <dbReference type="Pfam" id="PF05685"/>
    </source>
</evidence>
<dbReference type="AlphaFoldDB" id="I4G3M6"/>
<dbReference type="CDD" id="cd06260">
    <property type="entry name" value="DUF820-like"/>
    <property type="match status" value="1"/>
</dbReference>
<proteinExistence type="predicted"/>
<protein>
    <recommendedName>
        <fullName evidence="1">Putative restriction endonuclease domain-containing protein</fullName>
    </recommendedName>
</protein>
<organism evidence="2 3">
    <name type="scientific">Microcystis aeruginosa PCC 9443</name>
    <dbReference type="NCBI Taxonomy" id="1160281"/>
    <lineage>
        <taxon>Bacteria</taxon>
        <taxon>Bacillati</taxon>
        <taxon>Cyanobacteriota</taxon>
        <taxon>Cyanophyceae</taxon>
        <taxon>Oscillatoriophycideae</taxon>
        <taxon>Chroococcales</taxon>
        <taxon>Microcystaceae</taxon>
        <taxon>Microcystis</taxon>
    </lineage>
</organism>
<dbReference type="InterPro" id="IPR008538">
    <property type="entry name" value="Uma2"/>
</dbReference>
<sequence>MFTIIEDKQVLSLEVFLALPETKPAREYYHGIVTQKPMAKGKHSILQFELASAINQQTKPQKLAYALPELRCTFAERSIVPDMVVIRWENLPRDLDGEMADQFLRYPDWIIEIMSPEQSVTLGMEKIIFCLQQGTELGWLIDPSAKSVTVFQTGLPKVHIATEGNNEPLAVIKGLERWSISAVDIFFAWLKV</sequence>
<name>I4G3M6_MICAE</name>
<feature type="domain" description="Putative restriction endonuclease" evidence="1">
    <location>
        <begin position="14"/>
        <end position="167"/>
    </location>
</feature>
<dbReference type="InterPro" id="IPR011335">
    <property type="entry name" value="Restrct_endonuc-II-like"/>
</dbReference>
<gene>
    <name evidence="2" type="ORF">MICAC_3450008</name>
</gene>
<dbReference type="RefSeq" id="WP_002768261.1">
    <property type="nucleotide sequence ID" value="NZ_HE972982.1"/>
</dbReference>
<dbReference type="HOGENOM" id="CLU_107036_0_0_3"/>
<dbReference type="Gene3D" id="3.90.1570.10">
    <property type="entry name" value="tt1808, chain A"/>
    <property type="match status" value="1"/>
</dbReference>
<reference evidence="2 3" key="1">
    <citation type="submission" date="2012-04" db="EMBL/GenBank/DDBJ databases">
        <authorList>
            <person name="Genoscope - CEA"/>
        </authorList>
    </citation>
    <scope>NUCLEOTIDE SEQUENCE [LARGE SCALE GENOMIC DNA]</scope>
    <source>
        <strain evidence="2 3">9443</strain>
    </source>
</reference>
<dbReference type="InterPro" id="IPR012296">
    <property type="entry name" value="Nuclease_put_TT1808"/>
</dbReference>
<accession>I4G3M6</accession>
<dbReference type="SUPFAM" id="SSF52980">
    <property type="entry name" value="Restriction endonuclease-like"/>
    <property type="match status" value="1"/>
</dbReference>
<dbReference type="Proteomes" id="UP000003480">
    <property type="component" value="Unassembled WGS sequence"/>
</dbReference>
<dbReference type="Pfam" id="PF05685">
    <property type="entry name" value="Uma2"/>
    <property type="match status" value="1"/>
</dbReference>
<comment type="caution">
    <text evidence="2">The sequence shown here is derived from an EMBL/GenBank/DDBJ whole genome shotgun (WGS) entry which is preliminary data.</text>
</comment>
<evidence type="ECO:0000313" key="2">
    <source>
        <dbReference type="EMBL" id="CCI02537.1"/>
    </source>
</evidence>